<dbReference type="Proteomes" id="UP000219435">
    <property type="component" value="Unassembled WGS sequence"/>
</dbReference>
<feature type="region of interest" description="Disordered" evidence="1">
    <location>
        <begin position="1"/>
        <end position="24"/>
    </location>
</feature>
<keyword evidence="3" id="KW-1185">Reference proteome</keyword>
<evidence type="ECO:0000256" key="1">
    <source>
        <dbReference type="SAM" id="MobiDB-lite"/>
    </source>
</evidence>
<dbReference type="EMBL" id="OBQI01000001">
    <property type="protein sequence ID" value="SOC46179.1"/>
    <property type="molecule type" value="Genomic_DNA"/>
</dbReference>
<accession>A0A285UWI3</accession>
<name>A0A285UWI3_9ACTN</name>
<organism evidence="2 3">
    <name type="scientific">Blastococcus aggregatus</name>
    <dbReference type="NCBI Taxonomy" id="38502"/>
    <lineage>
        <taxon>Bacteria</taxon>
        <taxon>Bacillati</taxon>
        <taxon>Actinomycetota</taxon>
        <taxon>Actinomycetes</taxon>
        <taxon>Geodermatophilales</taxon>
        <taxon>Geodermatophilaceae</taxon>
        <taxon>Blastococcus</taxon>
    </lineage>
</organism>
<dbReference type="AlphaFoldDB" id="A0A285UWI3"/>
<reference evidence="3" key="1">
    <citation type="submission" date="2017-08" db="EMBL/GenBank/DDBJ databases">
        <authorList>
            <person name="Varghese N."/>
            <person name="Submissions S."/>
        </authorList>
    </citation>
    <scope>NUCLEOTIDE SEQUENCE [LARGE SCALE GENOMIC DNA]</scope>
    <source>
        <strain evidence="3">DSM 4725</strain>
    </source>
</reference>
<proteinExistence type="predicted"/>
<sequence>MAVVVDASTDVSDGHLIGQDDPSEPSVLDAVVTGQLKPAQRLGWFGM</sequence>
<feature type="compositionally biased region" description="Low complexity" evidence="1">
    <location>
        <begin position="1"/>
        <end position="11"/>
    </location>
</feature>
<evidence type="ECO:0000313" key="3">
    <source>
        <dbReference type="Proteomes" id="UP000219435"/>
    </source>
</evidence>
<protein>
    <submittedName>
        <fullName evidence="2">Uncharacterized protein</fullName>
    </submittedName>
</protein>
<gene>
    <name evidence="2" type="ORF">SAMN05660748_0090</name>
</gene>
<evidence type="ECO:0000313" key="2">
    <source>
        <dbReference type="EMBL" id="SOC46179.1"/>
    </source>
</evidence>